<feature type="transmembrane region" description="Helical" evidence="2">
    <location>
        <begin position="99"/>
        <end position="122"/>
    </location>
</feature>
<feature type="transmembrane region" description="Helical" evidence="2">
    <location>
        <begin position="194"/>
        <end position="218"/>
    </location>
</feature>
<evidence type="ECO:0000256" key="2">
    <source>
        <dbReference type="SAM" id="Phobius"/>
    </source>
</evidence>
<reference evidence="3 4" key="1">
    <citation type="submission" date="2019-03" db="EMBL/GenBank/DDBJ databases">
        <title>Single cell metagenomics reveals metabolic interactions within the superorganism composed of flagellate Streblomastix strix and complex community of Bacteroidetes bacteria on its surface.</title>
        <authorList>
            <person name="Treitli S.C."/>
            <person name="Kolisko M."/>
            <person name="Husnik F."/>
            <person name="Keeling P."/>
            <person name="Hampl V."/>
        </authorList>
    </citation>
    <scope>NUCLEOTIDE SEQUENCE [LARGE SCALE GENOMIC DNA]</scope>
    <source>
        <strain evidence="3">ST1C</strain>
    </source>
</reference>
<gene>
    <name evidence="3" type="ORF">EZS28_026588</name>
</gene>
<comment type="caution">
    <text evidence="3">The sequence shown here is derived from an EMBL/GenBank/DDBJ whole genome shotgun (WGS) entry which is preliminary data.</text>
</comment>
<sequence>MKSAGYDPVHTPGKPMFVHRRPVARALSVVQSVVIIIYSTFLFAWILGTFLKKQAGVAFNAIVCSIFAMIIFFSLLGLYGTGYGEPKKQERLKFLQIHFTFLLIFGIFLLISSFLSLAFPVFEKYFLVVYFKPASKQLDDFTKIGSLNERIDKFLGAGKYIYILFLGAVLLISINLITNAYLMGRRQFIRTFLVFVVVMNFLVGSTLFITAITFFIIGDIPSGIMLYGLIIFVLVGIILIIIAVWGIPVRLKAKYTTMHPSDVNANSICTCIYAILLGIILLAFVGGGIFLAILLPQDPQEVGFRKSGTNVNSTLHMMFRNASIQACNDSLIVDTNRPQILVPTASYNSIQQQPINYQYPINNYEQQSNVQLNGSGLCWNIAQNLLLAYKCYPEQEEEQKEETKPEEDPKLGQINNINNNNNKISLQISSNEIANEEEEQIIDPNCLYIAPQAIAITENFIISSLVPLFEMFLIIYGAVIISIALICTSILMCCNPFIQKKKNKDMFELDEVQKEQKKNKYNKSPLQRNVAVTVRADEGVQQPVEFGGVKKDFNNFSSEYA</sequence>
<feature type="region of interest" description="Disordered" evidence="1">
    <location>
        <begin position="397"/>
        <end position="416"/>
    </location>
</feature>
<accession>A0A5J4V4N5</accession>
<dbReference type="AlphaFoldDB" id="A0A5J4V4N5"/>
<protein>
    <recommendedName>
        <fullName evidence="5">Transmembrane protein</fullName>
    </recommendedName>
</protein>
<dbReference type="EMBL" id="SNRW01009508">
    <property type="protein sequence ID" value="KAA6377886.1"/>
    <property type="molecule type" value="Genomic_DNA"/>
</dbReference>
<keyword evidence="2" id="KW-0472">Membrane</keyword>
<feature type="transmembrane region" description="Helical" evidence="2">
    <location>
        <begin position="26"/>
        <end position="51"/>
    </location>
</feature>
<feature type="compositionally biased region" description="Basic and acidic residues" evidence="1">
    <location>
        <begin position="401"/>
        <end position="410"/>
    </location>
</feature>
<feature type="transmembrane region" description="Helical" evidence="2">
    <location>
        <begin position="268"/>
        <end position="295"/>
    </location>
</feature>
<feature type="transmembrane region" description="Helical" evidence="2">
    <location>
        <begin position="160"/>
        <end position="182"/>
    </location>
</feature>
<evidence type="ECO:0000313" key="3">
    <source>
        <dbReference type="EMBL" id="KAA6377886.1"/>
    </source>
</evidence>
<name>A0A5J4V4N5_9EUKA</name>
<proteinExistence type="predicted"/>
<keyword evidence="2" id="KW-1133">Transmembrane helix</keyword>
<feature type="transmembrane region" description="Helical" evidence="2">
    <location>
        <begin position="224"/>
        <end position="247"/>
    </location>
</feature>
<keyword evidence="2" id="KW-0812">Transmembrane</keyword>
<dbReference type="Proteomes" id="UP000324800">
    <property type="component" value="Unassembled WGS sequence"/>
</dbReference>
<evidence type="ECO:0008006" key="5">
    <source>
        <dbReference type="Google" id="ProtNLM"/>
    </source>
</evidence>
<organism evidence="3 4">
    <name type="scientific">Streblomastix strix</name>
    <dbReference type="NCBI Taxonomy" id="222440"/>
    <lineage>
        <taxon>Eukaryota</taxon>
        <taxon>Metamonada</taxon>
        <taxon>Preaxostyla</taxon>
        <taxon>Oxymonadida</taxon>
        <taxon>Streblomastigidae</taxon>
        <taxon>Streblomastix</taxon>
    </lineage>
</organism>
<feature type="transmembrane region" description="Helical" evidence="2">
    <location>
        <begin position="473"/>
        <end position="498"/>
    </location>
</feature>
<evidence type="ECO:0000313" key="4">
    <source>
        <dbReference type="Proteomes" id="UP000324800"/>
    </source>
</evidence>
<feature type="transmembrane region" description="Helical" evidence="2">
    <location>
        <begin position="57"/>
        <end position="79"/>
    </location>
</feature>
<evidence type="ECO:0000256" key="1">
    <source>
        <dbReference type="SAM" id="MobiDB-lite"/>
    </source>
</evidence>